<dbReference type="InterPro" id="IPR003018">
    <property type="entry name" value="GAF"/>
</dbReference>
<evidence type="ECO:0000256" key="16">
    <source>
        <dbReference type="SAM" id="MobiDB-lite"/>
    </source>
</evidence>
<keyword evidence="9" id="KW-0460">Magnesium</keyword>
<keyword evidence="7" id="KW-0378">Hydrolase</keyword>
<dbReference type="PANTHER" id="PTHR43156">
    <property type="entry name" value="STAGE II SPORULATION PROTEIN E-RELATED"/>
    <property type="match status" value="1"/>
</dbReference>
<dbReference type="Gene3D" id="3.30.565.10">
    <property type="entry name" value="Histidine kinase-like ATPase, C-terminal domain"/>
    <property type="match status" value="1"/>
</dbReference>
<protein>
    <recommendedName>
        <fullName evidence="1">protein-serine/threonine phosphatase</fullName>
        <ecNumber evidence="1">3.1.3.16</ecNumber>
    </recommendedName>
    <alternativeName>
        <fullName evidence="15">Protein-serine/threonine phosphatase</fullName>
    </alternativeName>
    <alternativeName>
        <fullName evidence="14">Serine/threonine-protein kinase</fullName>
    </alternativeName>
</protein>
<keyword evidence="4" id="KW-0479">Metal-binding</keyword>
<dbReference type="InterPro" id="IPR036457">
    <property type="entry name" value="PPM-type-like_dom_sf"/>
</dbReference>
<dbReference type="EC" id="3.1.3.16" evidence="1"/>
<evidence type="ECO:0000259" key="18">
    <source>
        <dbReference type="SMART" id="SM00331"/>
    </source>
</evidence>
<dbReference type="Gene3D" id="3.10.20.30">
    <property type="match status" value="1"/>
</dbReference>
<feature type="domain" description="PPM-type phosphatase" evidence="18">
    <location>
        <begin position="740"/>
        <end position="969"/>
    </location>
</feature>
<comment type="catalytic activity">
    <reaction evidence="12">
        <text>O-phospho-L-seryl-[protein] + H2O = L-seryl-[protein] + phosphate</text>
        <dbReference type="Rhea" id="RHEA:20629"/>
        <dbReference type="Rhea" id="RHEA-COMP:9863"/>
        <dbReference type="Rhea" id="RHEA-COMP:11604"/>
        <dbReference type="ChEBI" id="CHEBI:15377"/>
        <dbReference type="ChEBI" id="CHEBI:29999"/>
        <dbReference type="ChEBI" id="CHEBI:43474"/>
        <dbReference type="ChEBI" id="CHEBI:83421"/>
        <dbReference type="EC" id="3.1.3.16"/>
    </reaction>
</comment>
<evidence type="ECO:0000256" key="7">
    <source>
        <dbReference type="ARBA" id="ARBA00022801"/>
    </source>
</evidence>
<dbReference type="InterPro" id="IPR035965">
    <property type="entry name" value="PAS-like_dom_sf"/>
</dbReference>
<evidence type="ECO:0000256" key="2">
    <source>
        <dbReference type="ARBA" id="ARBA00022553"/>
    </source>
</evidence>
<sequence length="1099" mass="117172">MRTDSQCFSSAQPGRGTGGARTAPVRGTPFEVEPRRTGCTVTVTPEISVLEAVRCADVLSSCEQGTCGTCPTPVLEGRPAASTWSLLASDRVRARQGYSGSTANKTISHAYDGSAARVSRVFDDGSWHDRSLTRDLSGDEVAAGNTRPRSRIEQLEAMRPGPLAAQHGLSIAETLSVALQQATADLGGLGGFVHWRDPGSGRLRLVAASGLAPEIAEAWADLHEDEDVAPARALRSGAFVWVAEDSMGVGASGTAAVPLVGAGGRIGALSVLAAGPDEPDPAQRSFLGSVAAWAAGHLEQRPRTPSGLVPAPGGSPTIDVPGGEVPCAVEIRHWEYDAATGAVTLTQPLVDMSGESPTAFDESADLGWYLAGVEDVPAFTADIRAAFDSGTAYDTEFRVHHSDGTFGWVRARGHIEPGQDGTSARMVGTLWGPTHTHAAYGPVVATLRDMGDGFLTVADDWRITFVNKEAERLLGPGWTLLGRTLWDIPAGRAPGLEAQCRRASAERKPISFDLHRPTDQRVHHVRLVPLPGGGLTIYFADVTEERQGEAGRPAGERTARMSELTAALSEAVTSSDVVKAVADHVLPPFGADGLVVHALSGGRLHAVGSVGYTEQFLRQIEGIPLTSHMAITETFRTRTPGFIESPAEYVRRYPQFESFVATSAKKAWAFLPLIASGHAIGCCVVSFSQQRAFSEEERTLLIALSGLIAQALERARLYDVEHTRAQELQRGLLPRTLPSLPAASAAARYMPAGRGEEVGGDWYDLIPLSGDRVAIVIGDVMGHGIAEAAIMGQLRTAVRALTDLELGPDELLSHLSELVSALGDDKYATCSYAVFDPVTRTCSLSLAGHLPPAIVHPDGTVHCPELAGDPPLGAAEPPFETHELRLPEESLLVFCTDGLVESATRDIDQGLAQLRQTLAWAVARTSYFPGPARHGDTRRLDDLCDVIVSALLPDREQTKDDAVLLVAHTRGTPADSVASCSLPDDPRAAGQAREYVRSQLAVWGLDELAMTTELLVSELVGNVIRHASGPIRLRLLRSRSLICEVYDGSLTSPRIRRAAYTDEGGRGLHLVAALSQRWGTRHLDEGKCIWTEQDLPLAP</sequence>
<accession>A0A918CNY4</accession>
<keyword evidence="6" id="KW-0418">Kinase</keyword>
<dbReference type="InterPro" id="IPR000014">
    <property type="entry name" value="PAS"/>
</dbReference>
<dbReference type="CDD" id="cd16936">
    <property type="entry name" value="HATPase_RsbW-like"/>
    <property type="match status" value="1"/>
</dbReference>
<dbReference type="Gene3D" id="3.30.450.40">
    <property type="match status" value="2"/>
</dbReference>
<dbReference type="SMART" id="SM00331">
    <property type="entry name" value="PP2C_SIG"/>
    <property type="match status" value="1"/>
</dbReference>
<evidence type="ECO:0000259" key="17">
    <source>
        <dbReference type="SMART" id="SM00065"/>
    </source>
</evidence>
<dbReference type="InterPro" id="IPR029016">
    <property type="entry name" value="GAF-like_dom_sf"/>
</dbReference>
<reference evidence="19" key="1">
    <citation type="journal article" date="2014" name="Int. J. Syst. Evol. Microbiol.">
        <title>Complete genome sequence of Corynebacterium casei LMG S-19264T (=DSM 44701T), isolated from a smear-ripened cheese.</title>
        <authorList>
            <consortium name="US DOE Joint Genome Institute (JGI-PGF)"/>
            <person name="Walter F."/>
            <person name="Albersmeier A."/>
            <person name="Kalinowski J."/>
            <person name="Ruckert C."/>
        </authorList>
    </citation>
    <scope>NUCLEOTIDE SEQUENCE</scope>
    <source>
        <strain evidence="19">JCM 4346</strain>
    </source>
</reference>
<keyword evidence="10" id="KW-0904">Protein phosphatase</keyword>
<dbReference type="RefSeq" id="WP_229911206.1">
    <property type="nucleotide sequence ID" value="NZ_BMSX01000015.1"/>
</dbReference>
<feature type="region of interest" description="Disordered" evidence="16">
    <location>
        <begin position="1"/>
        <end position="29"/>
    </location>
</feature>
<gene>
    <name evidence="19" type="ORF">GCM10010251_57730</name>
</gene>
<proteinExistence type="predicted"/>
<evidence type="ECO:0000256" key="6">
    <source>
        <dbReference type="ARBA" id="ARBA00022777"/>
    </source>
</evidence>
<comment type="function">
    <text evidence="13">Primarily acts as an independent SigF regulator that is sensitive to the osmosensory signal, mediating the cross talk of PknD with the SigF regulon. Possesses both phosphatase and kinase activities. The kinase domain functions as a classic anti-sigma factor-like kinase to phosphorylate the anti-anti-sigma factor domain at the canonical regulatory site, and the phosphatase domain antagonizes this activity.</text>
</comment>
<evidence type="ECO:0000256" key="13">
    <source>
        <dbReference type="ARBA" id="ARBA00056274"/>
    </source>
</evidence>
<dbReference type="Pfam" id="PF13581">
    <property type="entry name" value="HATPase_c_2"/>
    <property type="match status" value="1"/>
</dbReference>
<dbReference type="InterPro" id="IPR052016">
    <property type="entry name" value="Bact_Sigma-Reg"/>
</dbReference>
<dbReference type="EMBL" id="BMSX01000015">
    <property type="protein sequence ID" value="GGR34108.1"/>
    <property type="molecule type" value="Genomic_DNA"/>
</dbReference>
<evidence type="ECO:0000256" key="11">
    <source>
        <dbReference type="ARBA" id="ARBA00023211"/>
    </source>
</evidence>
<dbReference type="GO" id="GO:0046872">
    <property type="term" value="F:metal ion binding"/>
    <property type="evidence" value="ECO:0007669"/>
    <property type="project" value="UniProtKB-KW"/>
</dbReference>
<dbReference type="FunFam" id="3.60.40.10:FF:000005">
    <property type="entry name" value="Serine/threonine protein phosphatase"/>
    <property type="match status" value="1"/>
</dbReference>
<dbReference type="Proteomes" id="UP000658320">
    <property type="component" value="Unassembled WGS sequence"/>
</dbReference>
<evidence type="ECO:0000313" key="20">
    <source>
        <dbReference type="Proteomes" id="UP000658320"/>
    </source>
</evidence>
<dbReference type="InterPro" id="IPR036010">
    <property type="entry name" value="2Fe-2S_ferredoxin-like_sf"/>
</dbReference>
<evidence type="ECO:0000256" key="4">
    <source>
        <dbReference type="ARBA" id="ARBA00022723"/>
    </source>
</evidence>
<evidence type="ECO:0000256" key="1">
    <source>
        <dbReference type="ARBA" id="ARBA00013081"/>
    </source>
</evidence>
<dbReference type="InterPro" id="IPR001041">
    <property type="entry name" value="2Fe-2S_ferredoxin-type"/>
</dbReference>
<dbReference type="Pfam" id="PF07228">
    <property type="entry name" value="SpoIIE"/>
    <property type="match status" value="1"/>
</dbReference>
<dbReference type="InterPro" id="IPR013656">
    <property type="entry name" value="PAS_4"/>
</dbReference>
<comment type="caution">
    <text evidence="19">The sequence shown here is derived from an EMBL/GenBank/DDBJ whole genome shotgun (WGS) entry which is preliminary data.</text>
</comment>
<dbReference type="PANTHER" id="PTHR43156:SF2">
    <property type="entry name" value="STAGE II SPORULATION PROTEIN E"/>
    <property type="match status" value="1"/>
</dbReference>
<evidence type="ECO:0000313" key="19">
    <source>
        <dbReference type="EMBL" id="GGR34108.1"/>
    </source>
</evidence>
<keyword evidence="5" id="KW-0547">Nucleotide-binding</keyword>
<feature type="domain" description="GAF" evidence="17">
    <location>
        <begin position="573"/>
        <end position="722"/>
    </location>
</feature>
<evidence type="ECO:0000256" key="5">
    <source>
        <dbReference type="ARBA" id="ARBA00022741"/>
    </source>
</evidence>
<dbReference type="Pfam" id="PF08448">
    <property type="entry name" value="PAS_4"/>
    <property type="match status" value="1"/>
</dbReference>
<organism evidence="19 20">
    <name type="scientific">Streptomyces aurantiogriseus</name>
    <dbReference type="NCBI Taxonomy" id="66870"/>
    <lineage>
        <taxon>Bacteria</taxon>
        <taxon>Bacillati</taxon>
        <taxon>Actinomycetota</taxon>
        <taxon>Actinomycetes</taxon>
        <taxon>Kitasatosporales</taxon>
        <taxon>Streptomycetaceae</taxon>
        <taxon>Streptomyces</taxon>
    </lineage>
</organism>
<dbReference type="FunFam" id="3.30.565.10:FF:000028">
    <property type="entry name" value="PAS sensor protein"/>
    <property type="match status" value="1"/>
</dbReference>
<dbReference type="SUPFAM" id="SSF55785">
    <property type="entry name" value="PYP-like sensor domain (PAS domain)"/>
    <property type="match status" value="2"/>
</dbReference>
<dbReference type="Pfam" id="PF08447">
    <property type="entry name" value="PAS_3"/>
    <property type="match status" value="1"/>
</dbReference>
<dbReference type="CDD" id="cd00207">
    <property type="entry name" value="fer2"/>
    <property type="match status" value="1"/>
</dbReference>
<evidence type="ECO:0000256" key="14">
    <source>
        <dbReference type="ARBA" id="ARBA00075117"/>
    </source>
</evidence>
<reference evidence="19" key="2">
    <citation type="submission" date="2020-09" db="EMBL/GenBank/DDBJ databases">
        <authorList>
            <person name="Sun Q."/>
            <person name="Ohkuma M."/>
        </authorList>
    </citation>
    <scope>NUCLEOTIDE SEQUENCE</scope>
    <source>
        <strain evidence="19">JCM 4346</strain>
    </source>
</reference>
<dbReference type="InterPro" id="IPR001932">
    <property type="entry name" value="PPM-type_phosphatase-like_dom"/>
</dbReference>
<feature type="compositionally biased region" description="Polar residues" evidence="16">
    <location>
        <begin position="1"/>
        <end position="12"/>
    </location>
</feature>
<keyword evidence="8" id="KW-0067">ATP-binding</keyword>
<dbReference type="InterPro" id="IPR012675">
    <property type="entry name" value="Beta-grasp_dom_sf"/>
</dbReference>
<dbReference type="Pfam" id="PF00111">
    <property type="entry name" value="Fer2"/>
    <property type="match status" value="1"/>
</dbReference>
<name>A0A918CNY4_9ACTN</name>
<dbReference type="SUPFAM" id="SSF55781">
    <property type="entry name" value="GAF domain-like"/>
    <property type="match status" value="2"/>
</dbReference>
<dbReference type="GO" id="GO:0004722">
    <property type="term" value="F:protein serine/threonine phosphatase activity"/>
    <property type="evidence" value="ECO:0007669"/>
    <property type="project" value="UniProtKB-EC"/>
</dbReference>
<keyword evidence="20" id="KW-1185">Reference proteome</keyword>
<dbReference type="SUPFAM" id="SSF54292">
    <property type="entry name" value="2Fe-2S ferredoxin-like"/>
    <property type="match status" value="1"/>
</dbReference>
<evidence type="ECO:0000256" key="8">
    <source>
        <dbReference type="ARBA" id="ARBA00022840"/>
    </source>
</evidence>
<dbReference type="Gene3D" id="3.60.40.10">
    <property type="entry name" value="PPM-type phosphatase domain"/>
    <property type="match status" value="1"/>
</dbReference>
<dbReference type="InterPro" id="IPR036890">
    <property type="entry name" value="HATPase_C_sf"/>
</dbReference>
<dbReference type="Pfam" id="PF13185">
    <property type="entry name" value="GAF_2"/>
    <property type="match status" value="2"/>
</dbReference>
<dbReference type="Gene3D" id="3.30.450.20">
    <property type="entry name" value="PAS domain"/>
    <property type="match status" value="2"/>
</dbReference>
<evidence type="ECO:0000256" key="15">
    <source>
        <dbReference type="ARBA" id="ARBA00081350"/>
    </source>
</evidence>
<evidence type="ECO:0000256" key="10">
    <source>
        <dbReference type="ARBA" id="ARBA00022912"/>
    </source>
</evidence>
<dbReference type="CDD" id="cd00130">
    <property type="entry name" value="PAS"/>
    <property type="match status" value="1"/>
</dbReference>
<dbReference type="InterPro" id="IPR013655">
    <property type="entry name" value="PAS_fold_3"/>
</dbReference>
<evidence type="ECO:0000256" key="3">
    <source>
        <dbReference type="ARBA" id="ARBA00022679"/>
    </source>
</evidence>
<dbReference type="GO" id="GO:0016301">
    <property type="term" value="F:kinase activity"/>
    <property type="evidence" value="ECO:0007669"/>
    <property type="project" value="UniProtKB-KW"/>
</dbReference>
<dbReference type="GO" id="GO:0051536">
    <property type="term" value="F:iron-sulfur cluster binding"/>
    <property type="evidence" value="ECO:0007669"/>
    <property type="project" value="InterPro"/>
</dbReference>
<dbReference type="SUPFAM" id="SSF81606">
    <property type="entry name" value="PP2C-like"/>
    <property type="match status" value="1"/>
</dbReference>
<dbReference type="GO" id="GO:0005524">
    <property type="term" value="F:ATP binding"/>
    <property type="evidence" value="ECO:0007669"/>
    <property type="project" value="UniProtKB-KW"/>
</dbReference>
<dbReference type="AlphaFoldDB" id="A0A918CNY4"/>
<keyword evidence="3" id="KW-0808">Transferase</keyword>
<evidence type="ECO:0000256" key="9">
    <source>
        <dbReference type="ARBA" id="ARBA00022842"/>
    </source>
</evidence>
<dbReference type="InterPro" id="IPR003594">
    <property type="entry name" value="HATPase_dom"/>
</dbReference>
<keyword evidence="11" id="KW-0464">Manganese</keyword>
<dbReference type="SMART" id="SM00065">
    <property type="entry name" value="GAF"/>
    <property type="match status" value="1"/>
</dbReference>
<evidence type="ECO:0000256" key="12">
    <source>
        <dbReference type="ARBA" id="ARBA00047761"/>
    </source>
</evidence>
<keyword evidence="2" id="KW-0597">Phosphoprotein</keyword>